<reference evidence="1 3" key="1">
    <citation type="submission" date="2014-08" db="EMBL/GenBank/DDBJ databases">
        <title>Complete genome sequence of Corynebacterium flavescens OJ8(T)(=DSM 20296(T)), isolated from cheese.</title>
        <authorList>
            <person name="Ruckert C."/>
            <person name="Albersmeier A."/>
            <person name="Winkler A."/>
            <person name="Kalinowski J."/>
        </authorList>
    </citation>
    <scope>NUCLEOTIDE SEQUENCE [LARGE SCALE GENOMIC DNA]</scope>
    <source>
        <strain evidence="1 3">OJ8</strain>
    </source>
</reference>
<dbReference type="GO" id="GO:0016787">
    <property type="term" value="F:hydrolase activity"/>
    <property type="evidence" value="ECO:0007669"/>
    <property type="project" value="UniProtKB-KW"/>
</dbReference>
<proteinExistence type="predicted"/>
<dbReference type="PANTHER" id="PTHR43611:SF3">
    <property type="entry name" value="FLAVIN MONONUCLEOTIDE HYDROLASE 1, CHLOROPLATIC"/>
    <property type="match status" value="1"/>
</dbReference>
<sequence length="197" mass="21054">MAQLLFDMYGVLMRPATVQSREQLESFIAPPSPAKFWEAYEELRPAYDVGELSDTHYWEQVAALAGIAECDVAGAVEIDSSALVESDPEIVELVLQLIAREHAVGILSNVPATAAELVRAKHPWLEECAAVVFSCDIGVSKPDPEAYAVAIDALGGGKATYFFDDCADNVTAATKAGLRAHLFTGVNALRGVLADVS</sequence>
<dbReference type="NCBIfam" id="TIGR01509">
    <property type="entry name" value="HAD-SF-IA-v3"/>
    <property type="match status" value="1"/>
</dbReference>
<dbReference type="PRINTS" id="PR00413">
    <property type="entry name" value="HADHALOGNASE"/>
</dbReference>
<dbReference type="InterPro" id="IPR023214">
    <property type="entry name" value="HAD_sf"/>
</dbReference>
<dbReference type="EMBL" id="CP009246">
    <property type="protein sequence ID" value="APT85875.1"/>
    <property type="molecule type" value="Genomic_DNA"/>
</dbReference>
<dbReference type="Gene3D" id="1.10.150.240">
    <property type="entry name" value="Putative phosphatase, domain 2"/>
    <property type="match status" value="1"/>
</dbReference>
<name>A0A1L7CJ85_CORFL</name>
<gene>
    <name evidence="2" type="ORF">CFL01nite_09320</name>
    <name evidence="1" type="ORF">CFLV_00755</name>
</gene>
<dbReference type="KEGG" id="cfc:CFLV_00755"/>
<dbReference type="EMBL" id="BJNB01000010">
    <property type="protein sequence ID" value="GEB97437.1"/>
    <property type="molecule type" value="Genomic_DNA"/>
</dbReference>
<dbReference type="Gene3D" id="3.40.50.1000">
    <property type="entry name" value="HAD superfamily/HAD-like"/>
    <property type="match status" value="1"/>
</dbReference>
<dbReference type="RefSeq" id="WP_075728877.1">
    <property type="nucleotide sequence ID" value="NZ_BJNB01000010.1"/>
</dbReference>
<evidence type="ECO:0000313" key="2">
    <source>
        <dbReference type="EMBL" id="GEB97437.1"/>
    </source>
</evidence>
<protein>
    <submittedName>
        <fullName evidence="2">HAD superfamily hydrolase</fullName>
    </submittedName>
    <submittedName>
        <fullName evidence="1">Haloacid dehalogenase</fullName>
    </submittedName>
</protein>
<dbReference type="Proteomes" id="UP000315353">
    <property type="component" value="Unassembled WGS sequence"/>
</dbReference>
<evidence type="ECO:0000313" key="4">
    <source>
        <dbReference type="Proteomes" id="UP000315353"/>
    </source>
</evidence>
<dbReference type="STRING" id="28028.CFLV_00755"/>
<dbReference type="AlphaFoldDB" id="A0A1L7CJ85"/>
<dbReference type="SUPFAM" id="SSF56784">
    <property type="entry name" value="HAD-like"/>
    <property type="match status" value="1"/>
</dbReference>
<dbReference type="GeneID" id="82879252"/>
<dbReference type="InterPro" id="IPR006439">
    <property type="entry name" value="HAD-SF_hydro_IA"/>
</dbReference>
<evidence type="ECO:0000313" key="1">
    <source>
        <dbReference type="EMBL" id="APT85875.1"/>
    </source>
</evidence>
<accession>A0A1L7CJ85</accession>
<keyword evidence="2" id="KW-0378">Hydrolase</keyword>
<dbReference type="InterPro" id="IPR036412">
    <property type="entry name" value="HAD-like_sf"/>
</dbReference>
<dbReference type="PANTHER" id="PTHR43611">
    <property type="entry name" value="ALPHA-D-GLUCOSE 1-PHOSPHATE PHOSPHATASE"/>
    <property type="match status" value="1"/>
</dbReference>
<dbReference type="Proteomes" id="UP000185479">
    <property type="component" value="Chromosome"/>
</dbReference>
<dbReference type="Pfam" id="PF00702">
    <property type="entry name" value="Hydrolase"/>
    <property type="match status" value="1"/>
</dbReference>
<reference evidence="2 4" key="2">
    <citation type="submission" date="2019-06" db="EMBL/GenBank/DDBJ databases">
        <title>Whole genome shotgun sequence of Corynebacterium flavescens NBRC 14136.</title>
        <authorList>
            <person name="Hosoyama A."/>
            <person name="Uohara A."/>
            <person name="Ohji S."/>
            <person name="Ichikawa N."/>
        </authorList>
    </citation>
    <scope>NUCLEOTIDE SEQUENCE [LARGE SCALE GENOMIC DNA]</scope>
    <source>
        <strain evidence="2 4">NBRC 14136</strain>
    </source>
</reference>
<evidence type="ECO:0000313" key="3">
    <source>
        <dbReference type="Proteomes" id="UP000185479"/>
    </source>
</evidence>
<dbReference type="OrthoDB" id="9797415at2"/>
<dbReference type="InterPro" id="IPR023198">
    <property type="entry name" value="PGP-like_dom2"/>
</dbReference>
<keyword evidence="3" id="KW-1185">Reference proteome</keyword>
<organism evidence="1 3">
    <name type="scientific">Corynebacterium flavescens</name>
    <dbReference type="NCBI Taxonomy" id="28028"/>
    <lineage>
        <taxon>Bacteria</taxon>
        <taxon>Bacillati</taxon>
        <taxon>Actinomycetota</taxon>
        <taxon>Actinomycetes</taxon>
        <taxon>Mycobacteriales</taxon>
        <taxon>Corynebacteriaceae</taxon>
        <taxon>Corynebacterium</taxon>
    </lineage>
</organism>